<dbReference type="InterPro" id="IPR053011">
    <property type="entry name" value="SDR_family_member_7"/>
</dbReference>
<dbReference type="PANTHER" id="PTHR44269:SF1">
    <property type="entry name" value="DEHYDROGENASE_REDUCTASE SDR FAMILY MEMBER 7"/>
    <property type="match status" value="1"/>
</dbReference>
<organism evidence="2 3">
    <name type="scientific">Frieseomelitta varia</name>
    <dbReference type="NCBI Taxonomy" id="561572"/>
    <lineage>
        <taxon>Eukaryota</taxon>
        <taxon>Metazoa</taxon>
        <taxon>Ecdysozoa</taxon>
        <taxon>Arthropoda</taxon>
        <taxon>Hexapoda</taxon>
        <taxon>Insecta</taxon>
        <taxon>Pterygota</taxon>
        <taxon>Neoptera</taxon>
        <taxon>Endopterygota</taxon>
        <taxon>Hymenoptera</taxon>
        <taxon>Apocrita</taxon>
        <taxon>Aculeata</taxon>
        <taxon>Apoidea</taxon>
        <taxon>Anthophila</taxon>
        <taxon>Apidae</taxon>
        <taxon>Frieseomelitta</taxon>
    </lineage>
</organism>
<dbReference type="Proteomes" id="UP000655588">
    <property type="component" value="Unassembled WGS sequence"/>
</dbReference>
<keyword evidence="1" id="KW-0472">Membrane</keyword>
<evidence type="ECO:0000313" key="2">
    <source>
        <dbReference type="EMBL" id="KAF3428634.1"/>
    </source>
</evidence>
<reference evidence="2" key="1">
    <citation type="submission" date="2019-11" db="EMBL/GenBank/DDBJ databases">
        <title>The nuclear and mitochondrial genomes of Frieseomelitta varia - a highly eusocial stingless bee (Meliponini) with a permanently sterile worker caste.</title>
        <authorList>
            <person name="Freitas F.C.P."/>
            <person name="Lourenco A.P."/>
            <person name="Nunes F.M.F."/>
            <person name="Paschoal A.R."/>
            <person name="Abreu F.C.P."/>
            <person name="Barbin F.O."/>
            <person name="Bataglia L."/>
            <person name="Cardoso-Junior C.A.M."/>
            <person name="Cervoni M.S."/>
            <person name="Silva S.R."/>
            <person name="Dalarmi F."/>
            <person name="Del Lama M.A."/>
            <person name="Depintor T.S."/>
            <person name="Ferreira K.M."/>
            <person name="Goria P.S."/>
            <person name="Jaskot M.C."/>
            <person name="Lago D.C."/>
            <person name="Luna-Lucena D."/>
            <person name="Moda L.M."/>
            <person name="Nascimento L."/>
            <person name="Pedrino M."/>
            <person name="Rabico F.O."/>
            <person name="Sanches F.C."/>
            <person name="Santos D.E."/>
            <person name="Santos C.G."/>
            <person name="Vieira J."/>
            <person name="Lopes T.F."/>
            <person name="Barchuk A.R."/>
            <person name="Hartfelder K."/>
            <person name="Simoes Z.L.P."/>
            <person name="Bitondi M.M.G."/>
            <person name="Pinheiro D.G."/>
        </authorList>
    </citation>
    <scope>NUCLEOTIDE SEQUENCE</scope>
    <source>
        <strain evidence="2">USP_RPSP 00005682</strain>
        <tissue evidence="2">Whole individual</tissue>
    </source>
</reference>
<dbReference type="InterPro" id="IPR036291">
    <property type="entry name" value="NAD(P)-bd_dom_sf"/>
</dbReference>
<protein>
    <recommendedName>
        <fullName evidence="4">Dehydrogenase/reductase SDR family member 7</fullName>
    </recommendedName>
</protein>
<proteinExistence type="predicted"/>
<dbReference type="PANTHER" id="PTHR44269">
    <property type="entry name" value="DEHYDROGENASE/REDUCTASE SDR FAMILY MEMBER 7-RELATED"/>
    <property type="match status" value="1"/>
</dbReference>
<dbReference type="Pfam" id="PF00106">
    <property type="entry name" value="adh_short"/>
    <property type="match status" value="1"/>
</dbReference>
<dbReference type="InterPro" id="IPR002347">
    <property type="entry name" value="SDR_fam"/>
</dbReference>
<dbReference type="EMBL" id="WNWW01000208">
    <property type="protein sequence ID" value="KAF3428634.1"/>
    <property type="molecule type" value="Genomic_DNA"/>
</dbReference>
<keyword evidence="1" id="KW-0812">Transmembrane</keyword>
<dbReference type="Gene3D" id="3.40.50.720">
    <property type="entry name" value="NAD(P)-binding Rossmann-like Domain"/>
    <property type="match status" value="1"/>
</dbReference>
<accession>A0A833RSI8</accession>
<evidence type="ECO:0008006" key="4">
    <source>
        <dbReference type="Google" id="ProtNLM"/>
    </source>
</evidence>
<name>A0A833RSI8_9HYME</name>
<dbReference type="SUPFAM" id="SSF51735">
    <property type="entry name" value="NAD(P)-binding Rossmann-fold domains"/>
    <property type="match status" value="1"/>
</dbReference>
<sequence>MFIEISLIQNKMDFIAIVGLIIIIYNLVYMIFPWFLDCDLNLALHERFGKPISSLKDKVVWITGASSGIGEHLAYVLAENGCKLILSARRETELERVKDNCLQRNANLRSCDVEVLVLDICDLDKHEPAFNSIITKFGKLDILVNNAGRSQRALWEDIEISVDKEMFDLNVFSPIALSRLVAKYFCKMNAGHFVVTSSIAGITGASFSATYCANKFALHGYYKTLGIERLDKNISITMVCPGPVYTDFLAKAFTNKSNEVYKKNTKNDTKNKISPERCATLMGIAIANNLLEVWICKPFVLQLAYLNIYYPNVGQWITKKIGTKFLQYLRDSEVTIKTDTTEK</sequence>
<keyword evidence="3" id="KW-1185">Reference proteome</keyword>
<gene>
    <name evidence="2" type="ORF">E2986_13647</name>
</gene>
<dbReference type="AlphaFoldDB" id="A0A833RSI8"/>
<evidence type="ECO:0000256" key="1">
    <source>
        <dbReference type="SAM" id="Phobius"/>
    </source>
</evidence>
<comment type="caution">
    <text evidence="2">The sequence shown here is derived from an EMBL/GenBank/DDBJ whole genome shotgun (WGS) entry which is preliminary data.</text>
</comment>
<keyword evidence="1" id="KW-1133">Transmembrane helix</keyword>
<dbReference type="PRINTS" id="PR00081">
    <property type="entry name" value="GDHRDH"/>
</dbReference>
<evidence type="ECO:0000313" key="3">
    <source>
        <dbReference type="Proteomes" id="UP000655588"/>
    </source>
</evidence>
<feature type="transmembrane region" description="Helical" evidence="1">
    <location>
        <begin position="12"/>
        <end position="36"/>
    </location>
</feature>